<reference evidence="4" key="1">
    <citation type="submission" date="2017-02" db="UniProtKB">
        <authorList>
            <consortium name="WormBaseParasite"/>
        </authorList>
    </citation>
    <scope>IDENTIFICATION</scope>
</reference>
<dbReference type="WBParaSite" id="BPAG_0000588401-mRNA-1">
    <property type="protein sequence ID" value="BPAG_0000588401-mRNA-1"/>
    <property type="gene ID" value="BPAG_0000588401"/>
</dbReference>
<gene>
    <name evidence="2" type="ORF">BPAG_LOCUS5847</name>
</gene>
<evidence type="ECO:0000256" key="1">
    <source>
        <dbReference type="SAM" id="Phobius"/>
    </source>
</evidence>
<keyword evidence="1" id="KW-0812">Transmembrane</keyword>
<name>A0A0N4TCE6_BRUPA</name>
<keyword evidence="1" id="KW-0472">Membrane</keyword>
<dbReference type="Proteomes" id="UP000278627">
    <property type="component" value="Unassembled WGS sequence"/>
</dbReference>
<organism evidence="4">
    <name type="scientific">Brugia pahangi</name>
    <name type="common">Filarial nematode worm</name>
    <dbReference type="NCBI Taxonomy" id="6280"/>
    <lineage>
        <taxon>Eukaryota</taxon>
        <taxon>Metazoa</taxon>
        <taxon>Ecdysozoa</taxon>
        <taxon>Nematoda</taxon>
        <taxon>Chromadorea</taxon>
        <taxon>Rhabditida</taxon>
        <taxon>Spirurina</taxon>
        <taxon>Spiruromorpha</taxon>
        <taxon>Filarioidea</taxon>
        <taxon>Onchocercidae</taxon>
        <taxon>Brugia</taxon>
    </lineage>
</organism>
<evidence type="ECO:0000313" key="4">
    <source>
        <dbReference type="WBParaSite" id="BPAG_0000588401-mRNA-1"/>
    </source>
</evidence>
<evidence type="ECO:0000313" key="3">
    <source>
        <dbReference type="Proteomes" id="UP000278627"/>
    </source>
</evidence>
<proteinExistence type="predicted"/>
<accession>A0A0N4TCE6</accession>
<dbReference type="EMBL" id="UZAD01004612">
    <property type="protein sequence ID" value="VDN87033.1"/>
    <property type="molecule type" value="Genomic_DNA"/>
</dbReference>
<reference evidence="2 3" key="2">
    <citation type="submission" date="2018-11" db="EMBL/GenBank/DDBJ databases">
        <authorList>
            <consortium name="Pathogen Informatics"/>
        </authorList>
    </citation>
    <scope>NUCLEOTIDE SEQUENCE [LARGE SCALE GENOMIC DNA]</scope>
</reference>
<feature type="transmembrane region" description="Helical" evidence="1">
    <location>
        <begin position="7"/>
        <end position="29"/>
    </location>
</feature>
<keyword evidence="3" id="KW-1185">Reference proteome</keyword>
<dbReference type="AlphaFoldDB" id="A0A0N4TCE6"/>
<sequence>MEIRNISICICCCIHFDWISIILNISWYLCCNDSITLFSNCSSIKIFVFG</sequence>
<keyword evidence="1" id="KW-1133">Transmembrane helix</keyword>
<evidence type="ECO:0000313" key="2">
    <source>
        <dbReference type="EMBL" id="VDN87033.1"/>
    </source>
</evidence>
<protein>
    <submittedName>
        <fullName evidence="2 4">Uncharacterized protein</fullName>
    </submittedName>
</protein>